<proteinExistence type="predicted"/>
<comment type="caution">
    <text evidence="1">The sequence shown here is derived from an EMBL/GenBank/DDBJ whole genome shotgun (WGS) entry which is preliminary data.</text>
</comment>
<dbReference type="Proteomes" id="UP000828390">
    <property type="component" value="Unassembled WGS sequence"/>
</dbReference>
<gene>
    <name evidence="1" type="ORF">DPMN_177846</name>
</gene>
<accession>A0A9D4II57</accession>
<evidence type="ECO:0000313" key="1">
    <source>
        <dbReference type="EMBL" id="KAH3776421.1"/>
    </source>
</evidence>
<organism evidence="1 2">
    <name type="scientific">Dreissena polymorpha</name>
    <name type="common">Zebra mussel</name>
    <name type="synonym">Mytilus polymorpha</name>
    <dbReference type="NCBI Taxonomy" id="45954"/>
    <lineage>
        <taxon>Eukaryota</taxon>
        <taxon>Metazoa</taxon>
        <taxon>Spiralia</taxon>
        <taxon>Lophotrochozoa</taxon>
        <taxon>Mollusca</taxon>
        <taxon>Bivalvia</taxon>
        <taxon>Autobranchia</taxon>
        <taxon>Heteroconchia</taxon>
        <taxon>Euheterodonta</taxon>
        <taxon>Imparidentia</taxon>
        <taxon>Neoheterodontei</taxon>
        <taxon>Myida</taxon>
        <taxon>Dreissenoidea</taxon>
        <taxon>Dreissenidae</taxon>
        <taxon>Dreissena</taxon>
    </lineage>
</organism>
<dbReference type="EMBL" id="JAIWYP010000009">
    <property type="protein sequence ID" value="KAH3776421.1"/>
    <property type="molecule type" value="Genomic_DNA"/>
</dbReference>
<dbReference type="AlphaFoldDB" id="A0A9D4II57"/>
<sequence length="147" mass="16250">MCLAYLGDFLAATQTVWESPAGAQTALVPSQPSVSLLLVPRRSWRRRSVSESPAGASPVKKTVWHRLRLSGSLLQVPRRSYRCSLLQVTRRFKHRRRSYRNLLHVHRRSGRLSATVADRLGVSCRCPDGIATVAACLGVSCRSLAGL</sequence>
<protein>
    <submittedName>
        <fullName evidence="1">Uncharacterized protein</fullName>
    </submittedName>
</protein>
<name>A0A9D4II57_DREPO</name>
<keyword evidence="2" id="KW-1185">Reference proteome</keyword>
<reference evidence="1" key="1">
    <citation type="journal article" date="2019" name="bioRxiv">
        <title>The Genome of the Zebra Mussel, Dreissena polymorpha: A Resource for Invasive Species Research.</title>
        <authorList>
            <person name="McCartney M.A."/>
            <person name="Auch B."/>
            <person name="Kono T."/>
            <person name="Mallez S."/>
            <person name="Zhang Y."/>
            <person name="Obille A."/>
            <person name="Becker A."/>
            <person name="Abrahante J.E."/>
            <person name="Garbe J."/>
            <person name="Badalamenti J.P."/>
            <person name="Herman A."/>
            <person name="Mangelson H."/>
            <person name="Liachko I."/>
            <person name="Sullivan S."/>
            <person name="Sone E.D."/>
            <person name="Koren S."/>
            <person name="Silverstein K.A.T."/>
            <person name="Beckman K.B."/>
            <person name="Gohl D.M."/>
        </authorList>
    </citation>
    <scope>NUCLEOTIDE SEQUENCE</scope>
    <source>
        <strain evidence="1">Duluth1</strain>
        <tissue evidence="1">Whole animal</tissue>
    </source>
</reference>
<evidence type="ECO:0000313" key="2">
    <source>
        <dbReference type="Proteomes" id="UP000828390"/>
    </source>
</evidence>
<reference evidence="1" key="2">
    <citation type="submission" date="2020-11" db="EMBL/GenBank/DDBJ databases">
        <authorList>
            <person name="McCartney M.A."/>
            <person name="Auch B."/>
            <person name="Kono T."/>
            <person name="Mallez S."/>
            <person name="Becker A."/>
            <person name="Gohl D.M."/>
            <person name="Silverstein K.A.T."/>
            <person name="Koren S."/>
            <person name="Bechman K.B."/>
            <person name="Herman A."/>
            <person name="Abrahante J.E."/>
            <person name="Garbe J."/>
        </authorList>
    </citation>
    <scope>NUCLEOTIDE SEQUENCE</scope>
    <source>
        <strain evidence="1">Duluth1</strain>
        <tissue evidence="1">Whole animal</tissue>
    </source>
</reference>